<comment type="caution">
    <text evidence="5">The sequence shown here is derived from an EMBL/GenBank/DDBJ whole genome shotgun (WGS) entry which is preliminary data.</text>
</comment>
<organism evidence="5 6">
    <name type="scientific">Phytomonospora endophytica</name>
    <dbReference type="NCBI Taxonomy" id="714109"/>
    <lineage>
        <taxon>Bacteria</taxon>
        <taxon>Bacillati</taxon>
        <taxon>Actinomycetota</taxon>
        <taxon>Actinomycetes</taxon>
        <taxon>Micromonosporales</taxon>
        <taxon>Micromonosporaceae</taxon>
        <taxon>Phytomonospora</taxon>
    </lineage>
</organism>
<dbReference type="EMBL" id="JACHGT010000017">
    <property type="protein sequence ID" value="MBB6038600.1"/>
    <property type="molecule type" value="Genomic_DNA"/>
</dbReference>
<keyword evidence="1 4" id="KW-0732">Signal</keyword>
<keyword evidence="2" id="KW-0677">Repeat</keyword>
<dbReference type="Pfam" id="PF14312">
    <property type="entry name" value="FG-GAP_2"/>
    <property type="match status" value="1"/>
</dbReference>
<feature type="signal peptide" evidence="4">
    <location>
        <begin position="1"/>
        <end position="33"/>
    </location>
</feature>
<keyword evidence="6" id="KW-1185">Reference proteome</keyword>
<dbReference type="PROSITE" id="PS51470">
    <property type="entry name" value="FG_GAP"/>
    <property type="match status" value="1"/>
</dbReference>
<name>A0A841G3A8_9ACTN</name>
<dbReference type="Proteomes" id="UP000548476">
    <property type="component" value="Unassembled WGS sequence"/>
</dbReference>
<accession>A0A841G3A8</accession>
<feature type="chain" id="PRO_5032486309" description="FG-GAP repeat protein" evidence="4">
    <location>
        <begin position="34"/>
        <end position="492"/>
    </location>
</feature>
<dbReference type="Gene3D" id="2.130.10.130">
    <property type="entry name" value="Integrin alpha, N-terminal"/>
    <property type="match status" value="2"/>
</dbReference>
<evidence type="ECO:0000256" key="2">
    <source>
        <dbReference type="ARBA" id="ARBA00022737"/>
    </source>
</evidence>
<dbReference type="AlphaFoldDB" id="A0A841G3A8"/>
<dbReference type="RefSeq" id="WP_184791385.1">
    <property type="nucleotide sequence ID" value="NZ_BONT01000069.1"/>
</dbReference>
<dbReference type="PANTHER" id="PTHR36220:SF1">
    <property type="entry name" value="GAMMA TUBULIN COMPLEX COMPONENT C-TERMINAL DOMAIN-CONTAINING PROTEIN"/>
    <property type="match status" value="1"/>
</dbReference>
<gene>
    <name evidence="5" type="ORF">HNR73_006486</name>
</gene>
<evidence type="ECO:0000256" key="3">
    <source>
        <dbReference type="ARBA" id="ARBA00023180"/>
    </source>
</evidence>
<dbReference type="PANTHER" id="PTHR36220">
    <property type="entry name" value="UNNAMED PRODUCT"/>
    <property type="match status" value="1"/>
</dbReference>
<protein>
    <recommendedName>
        <fullName evidence="7">FG-GAP repeat protein</fullName>
    </recommendedName>
</protein>
<dbReference type="InterPro" id="IPR013519">
    <property type="entry name" value="Int_alpha_beta-p"/>
</dbReference>
<sequence length="492" mass="50017">MTSPRGGRILLATALSACAVAPALALTGAPAFAAGCVGGVDNDFDGDGKRDLAIADTFNYDDSGQVVIRYSATPWNWNGITQNTDGVPGGSEPDDLFGTDMASADFNGDGCSDLVVSAPGEDLGGKVDAGQIWIIPGAPGGLNLAATKAYSQDSPGLPGGVESSDYFGYSVEAGNRADGSPYLLVGSPGEEFKSSWGEGTVYYQRSGKWTTFNQDSPGVAGSAEGSDRFGEYVAATDDHIIVGAPTEKIGKDADAGSISIFAHATGSGLPKPIAGLDQDSTKLAGSAESGDQFGAALSAIPYLPDGAAVPGTLVAVGVPGEDLGSASQAGMAHTLYISPEGKVSQLAHYNQDLSGVTGSAEKNDWFGTEVRLAKAAPGQPYATPDTAMLALTVWGEDNPDGSFGAIQAFVIGQTAGTGDRWIVGGAYGLPDRAFISRPPCVGVSDDHLYAGYSSGPILYGIPWGNVRDGGTGEVTNTMPGWGGDSYGCSSFL</sequence>
<dbReference type="InterPro" id="IPR028994">
    <property type="entry name" value="Integrin_alpha_N"/>
</dbReference>
<dbReference type="SUPFAM" id="SSF69318">
    <property type="entry name" value="Integrin alpha N-terminal domain"/>
    <property type="match status" value="2"/>
</dbReference>
<dbReference type="SMART" id="SM00191">
    <property type="entry name" value="Int_alpha"/>
    <property type="match status" value="2"/>
</dbReference>
<proteinExistence type="predicted"/>
<evidence type="ECO:0000313" key="6">
    <source>
        <dbReference type="Proteomes" id="UP000548476"/>
    </source>
</evidence>
<dbReference type="InterPro" id="IPR013517">
    <property type="entry name" value="FG-GAP"/>
</dbReference>
<evidence type="ECO:0008006" key="7">
    <source>
        <dbReference type="Google" id="ProtNLM"/>
    </source>
</evidence>
<evidence type="ECO:0000256" key="4">
    <source>
        <dbReference type="SAM" id="SignalP"/>
    </source>
</evidence>
<dbReference type="Pfam" id="PF01839">
    <property type="entry name" value="FG-GAP"/>
    <property type="match status" value="1"/>
</dbReference>
<reference evidence="5 6" key="1">
    <citation type="submission" date="2020-08" db="EMBL/GenBank/DDBJ databases">
        <title>Genomic Encyclopedia of Type Strains, Phase IV (KMG-IV): sequencing the most valuable type-strain genomes for metagenomic binning, comparative biology and taxonomic classification.</title>
        <authorList>
            <person name="Goeker M."/>
        </authorList>
    </citation>
    <scope>NUCLEOTIDE SEQUENCE [LARGE SCALE GENOMIC DNA]</scope>
    <source>
        <strain evidence="5 6">YIM 65646</strain>
    </source>
</reference>
<evidence type="ECO:0000313" key="5">
    <source>
        <dbReference type="EMBL" id="MBB6038600.1"/>
    </source>
</evidence>
<evidence type="ECO:0000256" key="1">
    <source>
        <dbReference type="ARBA" id="ARBA00022729"/>
    </source>
</evidence>
<keyword evidence="3" id="KW-0325">Glycoprotein</keyword>